<dbReference type="EMBL" id="CAJVPQ010016074">
    <property type="protein sequence ID" value="CAG8744635.1"/>
    <property type="molecule type" value="Genomic_DNA"/>
</dbReference>
<keyword evidence="3" id="KW-1185">Reference proteome</keyword>
<feature type="chain" id="PRO_5040515532" evidence="1">
    <location>
        <begin position="23"/>
        <end position="54"/>
    </location>
</feature>
<dbReference type="Proteomes" id="UP000789570">
    <property type="component" value="Unassembled WGS sequence"/>
</dbReference>
<comment type="caution">
    <text evidence="2">The sequence shown here is derived from an EMBL/GenBank/DDBJ whole genome shotgun (WGS) entry which is preliminary data.</text>
</comment>
<keyword evidence="1" id="KW-0732">Signal</keyword>
<feature type="signal peptide" evidence="1">
    <location>
        <begin position="1"/>
        <end position="22"/>
    </location>
</feature>
<name>A0A9N9IR89_9GLOM</name>
<reference evidence="2" key="1">
    <citation type="submission" date="2021-06" db="EMBL/GenBank/DDBJ databases">
        <authorList>
            <person name="Kallberg Y."/>
            <person name="Tangrot J."/>
            <person name="Rosling A."/>
        </authorList>
    </citation>
    <scope>NUCLEOTIDE SEQUENCE</scope>
    <source>
        <strain evidence="2">UK204</strain>
    </source>
</reference>
<proteinExistence type="predicted"/>
<evidence type="ECO:0000313" key="3">
    <source>
        <dbReference type="Proteomes" id="UP000789570"/>
    </source>
</evidence>
<organism evidence="2 3">
    <name type="scientific">Funneliformis caledonium</name>
    <dbReference type="NCBI Taxonomy" id="1117310"/>
    <lineage>
        <taxon>Eukaryota</taxon>
        <taxon>Fungi</taxon>
        <taxon>Fungi incertae sedis</taxon>
        <taxon>Mucoromycota</taxon>
        <taxon>Glomeromycotina</taxon>
        <taxon>Glomeromycetes</taxon>
        <taxon>Glomerales</taxon>
        <taxon>Glomeraceae</taxon>
        <taxon>Funneliformis</taxon>
    </lineage>
</organism>
<protein>
    <submittedName>
        <fullName evidence="2">1479_t:CDS:1</fullName>
    </submittedName>
</protein>
<feature type="non-terminal residue" evidence="2">
    <location>
        <position position="54"/>
    </location>
</feature>
<evidence type="ECO:0000313" key="2">
    <source>
        <dbReference type="EMBL" id="CAG8744635.1"/>
    </source>
</evidence>
<gene>
    <name evidence="2" type="ORF">FCALED_LOCUS15870</name>
</gene>
<accession>A0A9N9IR89</accession>
<dbReference type="AlphaFoldDB" id="A0A9N9IR89"/>
<feature type="non-terminal residue" evidence="2">
    <location>
        <position position="1"/>
    </location>
</feature>
<evidence type="ECO:0000256" key="1">
    <source>
        <dbReference type="SAM" id="SignalP"/>
    </source>
</evidence>
<sequence length="54" mass="5695">SSESSIFSELSWLVAWLEVFLATPVVLDDLCSPPDNSTFMSATLPSGSTSIGSD</sequence>